<sequence length="646" mass="68440">MRRPTHPGSGRGPVLAVPLAASLALAVSAASPTAEAAGLRANLVDAKSIKLDGVPKEWPGSLVRFTQPLKGQTSRADLDAHGLVAYDETYVYVAADVTDDTLRAGADHVELAMGFPGGTVHNVAFYPGEPGKSAGKVTLAGRPVQGARIIEAPKTGGYTLEARIPWSTFPQAATLRVGLRAALFAHDADASSTVESVVGTANGSAYGSLPSLATEPEQALADGLMKSKGLKGAPSYNLIADVAGDALKERLMVYERYLVVLGPGFRKGMQYYYADLDADAKAGMMPSFETRDLTGDGQDEILVRKRYGTPTKYRERLEVLQFGRGETPTPIFQHEVAVVTEQGAVVNEVTFVPDGGKVAIQIRPGEAKNYHAGNYAEPTETSFDAALLPWSTVKSQLYKYAGNIFQKAREETQPATPPPAAPEPPPKATAQKPAPAPGPNAAQLLDQVYALYKKDRGAQGRARWDATADVAGSAEVERVLLHDRDLVVFGKGFKNGTGYSYLTLSQFASGADISEVTTRDLTGDGKAEILVKGVFHANAPREAGGGTVDREVLFVFQVQGDAIRRVFAAEIGRAMGAKKVSGDVKFVSAGRGTAIQLGPGQAVGWTEQSYPFNQDSGPVGGLEPLLLPWGGVKPVRYAWSGTGFSR</sequence>
<organism evidence="3 4">
    <name type="scientific">Chondromyces crocatus</name>
    <dbReference type="NCBI Taxonomy" id="52"/>
    <lineage>
        <taxon>Bacteria</taxon>
        <taxon>Pseudomonadati</taxon>
        <taxon>Myxococcota</taxon>
        <taxon>Polyangia</taxon>
        <taxon>Polyangiales</taxon>
        <taxon>Polyangiaceae</taxon>
        <taxon>Chondromyces</taxon>
    </lineage>
</organism>
<dbReference type="EMBL" id="CP012159">
    <property type="protein sequence ID" value="AKT39208.1"/>
    <property type="molecule type" value="Genomic_DNA"/>
</dbReference>
<feature type="chain" id="PRO_5005459367" description="Carbohydrate-binding domain-containing protein" evidence="2">
    <location>
        <begin position="37"/>
        <end position="646"/>
    </location>
</feature>
<accession>A0A0K1EF64</accession>
<keyword evidence="2" id="KW-0732">Signal</keyword>
<dbReference type="AlphaFoldDB" id="A0A0K1EF64"/>
<dbReference type="SUPFAM" id="SSF49344">
    <property type="entry name" value="CBD9-like"/>
    <property type="match status" value="1"/>
</dbReference>
<dbReference type="InterPro" id="IPR028994">
    <property type="entry name" value="Integrin_alpha_N"/>
</dbReference>
<name>A0A0K1EF64_CHOCO</name>
<evidence type="ECO:0000256" key="1">
    <source>
        <dbReference type="SAM" id="MobiDB-lite"/>
    </source>
</evidence>
<evidence type="ECO:0000256" key="2">
    <source>
        <dbReference type="SAM" id="SignalP"/>
    </source>
</evidence>
<reference evidence="3 4" key="1">
    <citation type="submission" date="2015-07" db="EMBL/GenBank/DDBJ databases">
        <title>Genome analysis of myxobacterium Chondromyces crocatus Cm c5 reveals a high potential for natural compound synthesis and the genetic basis for the loss of fruiting body formation.</title>
        <authorList>
            <person name="Zaburannyi N."/>
            <person name="Bunk B."/>
            <person name="Maier J."/>
            <person name="Overmann J."/>
            <person name="Mueller R."/>
        </authorList>
    </citation>
    <scope>NUCLEOTIDE SEQUENCE [LARGE SCALE GENOMIC DNA]</scope>
    <source>
        <strain evidence="3 4">Cm c5</strain>
    </source>
</reference>
<protein>
    <recommendedName>
        <fullName evidence="5">Carbohydrate-binding domain-containing protein</fullName>
    </recommendedName>
</protein>
<dbReference type="Proteomes" id="UP000067626">
    <property type="component" value="Chromosome"/>
</dbReference>
<gene>
    <name evidence="3" type="ORF">CMC5_033570</name>
</gene>
<feature type="region of interest" description="Disordered" evidence="1">
    <location>
        <begin position="409"/>
        <end position="440"/>
    </location>
</feature>
<evidence type="ECO:0000313" key="4">
    <source>
        <dbReference type="Proteomes" id="UP000067626"/>
    </source>
</evidence>
<dbReference type="STRING" id="52.CMC5_033570"/>
<keyword evidence="4" id="KW-1185">Reference proteome</keyword>
<feature type="compositionally biased region" description="Pro residues" evidence="1">
    <location>
        <begin position="415"/>
        <end position="427"/>
    </location>
</feature>
<evidence type="ECO:0008006" key="5">
    <source>
        <dbReference type="Google" id="ProtNLM"/>
    </source>
</evidence>
<dbReference type="SUPFAM" id="SSF69318">
    <property type="entry name" value="Integrin alpha N-terminal domain"/>
    <property type="match status" value="1"/>
</dbReference>
<evidence type="ECO:0000313" key="3">
    <source>
        <dbReference type="EMBL" id="AKT39208.1"/>
    </source>
</evidence>
<dbReference type="KEGG" id="ccro:CMC5_033570"/>
<dbReference type="Gene3D" id="2.60.40.1190">
    <property type="match status" value="1"/>
</dbReference>
<feature type="signal peptide" evidence="2">
    <location>
        <begin position="1"/>
        <end position="36"/>
    </location>
</feature>
<proteinExistence type="predicted"/>